<dbReference type="Pfam" id="PF00535">
    <property type="entry name" value="Glycos_transf_2"/>
    <property type="match status" value="1"/>
</dbReference>
<sequence length="306" mass="34556">MKEIQMKNKVAGVIVTYNPEIKILLSALESSTKQLDYIYLIDNCSLNKNEVADLAGRFGNVKFQALSKNIGLASAQNMGINTAKNNNLIEYVVLFDQDSIIENNFIASLLDDYKKVLAKDSKIGAIGPVFYDPSTKINYPATVYIGPFIKKISIKDEPQFATYLIASGCLIKIDTLSSVGLMQDDLFIDYIDVEWSLRAKSKGYNLYISPNAKMAHTIGDARRKFLGRTISIHSPFRRYFLVRNSFYMIRLNYIPLGYKTRECIFNIARILTSIIYSDQKIKTIKSAFYGVIDGIAGRFGPLKRKI</sequence>
<dbReference type="GO" id="GO:0016757">
    <property type="term" value="F:glycosyltransferase activity"/>
    <property type="evidence" value="ECO:0007669"/>
    <property type="project" value="UniProtKB-KW"/>
</dbReference>
<dbReference type="CDD" id="cd02526">
    <property type="entry name" value="GT2_RfbF_like"/>
    <property type="match status" value="1"/>
</dbReference>
<keyword evidence="2" id="KW-0328">Glycosyltransferase</keyword>
<accession>A0A0A8J5T3</accession>
<dbReference type="AlphaFoldDB" id="A0A0A8J5T3"/>
<dbReference type="PANTHER" id="PTHR43179">
    <property type="entry name" value="RHAMNOSYLTRANSFERASE WBBL"/>
    <property type="match status" value="1"/>
</dbReference>
<evidence type="ECO:0000259" key="4">
    <source>
        <dbReference type="Pfam" id="PF00535"/>
    </source>
</evidence>
<proteinExistence type="inferred from homology"/>
<dbReference type="InterPro" id="IPR006446">
    <property type="entry name" value="RhaTrfase"/>
</dbReference>
<organism evidence="5">
    <name type="scientific">Escherichia coli</name>
    <dbReference type="NCBI Taxonomy" id="562"/>
    <lineage>
        <taxon>Bacteria</taxon>
        <taxon>Pseudomonadati</taxon>
        <taxon>Pseudomonadota</taxon>
        <taxon>Gammaproteobacteria</taxon>
        <taxon>Enterobacterales</taxon>
        <taxon>Enterobacteriaceae</taxon>
        <taxon>Escherichia</taxon>
    </lineage>
</organism>
<feature type="domain" description="Glycosyltransferase 2-like" evidence="4">
    <location>
        <begin position="13"/>
        <end position="115"/>
    </location>
</feature>
<dbReference type="PANTHER" id="PTHR43179:SF12">
    <property type="entry name" value="GALACTOFURANOSYLTRANSFERASE GLFT2"/>
    <property type="match status" value="1"/>
</dbReference>
<protein>
    <submittedName>
        <fullName evidence="5">Putative glycosyltransferase</fullName>
    </submittedName>
</protein>
<evidence type="ECO:0000256" key="2">
    <source>
        <dbReference type="ARBA" id="ARBA00022676"/>
    </source>
</evidence>
<dbReference type="SUPFAM" id="SSF53448">
    <property type="entry name" value="Nucleotide-diphospho-sugar transferases"/>
    <property type="match status" value="1"/>
</dbReference>
<keyword evidence="3 5" id="KW-0808">Transferase</keyword>
<dbReference type="InterPro" id="IPR029044">
    <property type="entry name" value="Nucleotide-diphossugar_trans"/>
</dbReference>
<dbReference type="NCBIfam" id="TIGR01556">
    <property type="entry name" value="rhamnosyltran"/>
    <property type="match status" value="1"/>
</dbReference>
<evidence type="ECO:0000313" key="5">
    <source>
        <dbReference type="EMBL" id="BAQ01586.1"/>
    </source>
</evidence>
<dbReference type="EMBL" id="AB812052">
    <property type="protein sequence ID" value="BAQ01586.1"/>
    <property type="molecule type" value="Genomic_DNA"/>
</dbReference>
<evidence type="ECO:0000256" key="3">
    <source>
        <dbReference type="ARBA" id="ARBA00022679"/>
    </source>
</evidence>
<dbReference type="Gene3D" id="3.90.550.10">
    <property type="entry name" value="Spore Coat Polysaccharide Biosynthesis Protein SpsA, Chain A"/>
    <property type="match status" value="1"/>
</dbReference>
<reference evidence="5" key="1">
    <citation type="journal article" date="2014" name="DNA Res.">
        <title>A complete view of the genetic diversity of the Escherichia coli O-antigen biosynthesis gene cluster.</title>
        <authorList>
            <person name="Iguchi A."/>
            <person name="Iyoda S."/>
            <person name="Kikuchi T."/>
            <person name="Ogura Y."/>
            <person name="Katsura K."/>
            <person name="Ohnishi M."/>
            <person name="Hayashi T."/>
            <person name="Thomson N.R."/>
        </authorList>
    </citation>
    <scope>NUCLEOTIDE SEQUENCE</scope>
    <source>
        <strain evidence="5">35w</strain>
    </source>
</reference>
<comment type="similarity">
    <text evidence="1">Belongs to the glycosyltransferase 2 family.</text>
</comment>
<dbReference type="InterPro" id="IPR001173">
    <property type="entry name" value="Glyco_trans_2-like"/>
</dbReference>
<evidence type="ECO:0000256" key="1">
    <source>
        <dbReference type="ARBA" id="ARBA00006739"/>
    </source>
</evidence>
<name>A0A0A8J5T3_ECOLX</name>